<dbReference type="AlphaFoldDB" id="A0A1I4YC21"/>
<organism evidence="1 2">
    <name type="scientific">Nitrosospira briensis</name>
    <dbReference type="NCBI Taxonomy" id="35799"/>
    <lineage>
        <taxon>Bacteria</taxon>
        <taxon>Pseudomonadati</taxon>
        <taxon>Pseudomonadota</taxon>
        <taxon>Betaproteobacteria</taxon>
        <taxon>Nitrosomonadales</taxon>
        <taxon>Nitrosomonadaceae</taxon>
        <taxon>Nitrosospira</taxon>
    </lineage>
</organism>
<name>A0A1I4YC21_9PROT</name>
<evidence type="ECO:0000313" key="1">
    <source>
        <dbReference type="EMBL" id="SFN35120.1"/>
    </source>
</evidence>
<accession>A0A1I4YC21</accession>
<evidence type="ECO:0000313" key="2">
    <source>
        <dbReference type="Proteomes" id="UP000183107"/>
    </source>
</evidence>
<reference evidence="2" key="1">
    <citation type="submission" date="2016-10" db="EMBL/GenBank/DDBJ databases">
        <authorList>
            <person name="Varghese N."/>
        </authorList>
    </citation>
    <scope>NUCLEOTIDE SEQUENCE [LARGE SCALE GENOMIC DNA]</scope>
    <source>
        <strain evidence="2">Nsp8</strain>
    </source>
</reference>
<dbReference type="EMBL" id="FOVJ01000001">
    <property type="protein sequence ID" value="SFN35120.1"/>
    <property type="molecule type" value="Genomic_DNA"/>
</dbReference>
<protein>
    <submittedName>
        <fullName evidence="1">Uncharacterized protein</fullName>
    </submittedName>
</protein>
<keyword evidence="2" id="KW-1185">Reference proteome</keyword>
<proteinExistence type="predicted"/>
<dbReference type="Proteomes" id="UP000183107">
    <property type="component" value="Unassembled WGS sequence"/>
</dbReference>
<sequence>MPKVRTVQFDSAQRAGQSCPSILVFSSIWTVLRAFWAKASDWNTLDFRNLTSLQTNNQH</sequence>
<gene>
    <name evidence="1" type="ORF">SAMN05216386_0599</name>
</gene>